<name>A0ABM7RAM5_9BACT</name>
<dbReference type="EMBL" id="AP024702">
    <property type="protein sequence ID" value="BCX48489.1"/>
    <property type="molecule type" value="Genomic_DNA"/>
</dbReference>
<evidence type="ECO:0008006" key="3">
    <source>
        <dbReference type="Google" id="ProtNLM"/>
    </source>
</evidence>
<dbReference type="RefSeq" id="WP_338684745.1">
    <property type="nucleotide sequence ID" value="NZ_AP024702.1"/>
</dbReference>
<protein>
    <recommendedName>
        <fullName evidence="3">Tetratricopeptide repeat-containing protein</fullName>
    </recommendedName>
</protein>
<organism evidence="1 2">
    <name type="scientific">Haloferula helveola</name>
    <dbReference type="NCBI Taxonomy" id="490095"/>
    <lineage>
        <taxon>Bacteria</taxon>
        <taxon>Pseudomonadati</taxon>
        <taxon>Verrucomicrobiota</taxon>
        <taxon>Verrucomicrobiia</taxon>
        <taxon>Verrucomicrobiales</taxon>
        <taxon>Verrucomicrobiaceae</taxon>
        <taxon>Haloferula</taxon>
    </lineage>
</organism>
<evidence type="ECO:0000313" key="1">
    <source>
        <dbReference type="EMBL" id="BCX48489.1"/>
    </source>
</evidence>
<accession>A0ABM7RAM5</accession>
<dbReference type="Proteomes" id="UP001374893">
    <property type="component" value="Chromosome"/>
</dbReference>
<gene>
    <name evidence="1" type="ORF">HAHE_23970</name>
</gene>
<evidence type="ECO:0000313" key="2">
    <source>
        <dbReference type="Proteomes" id="UP001374893"/>
    </source>
</evidence>
<dbReference type="Gene3D" id="1.25.40.10">
    <property type="entry name" value="Tetratricopeptide repeat domain"/>
    <property type="match status" value="1"/>
</dbReference>
<dbReference type="InterPro" id="IPR011990">
    <property type="entry name" value="TPR-like_helical_dom_sf"/>
</dbReference>
<proteinExistence type="predicted"/>
<dbReference type="SUPFAM" id="SSF48452">
    <property type="entry name" value="TPR-like"/>
    <property type="match status" value="1"/>
</dbReference>
<reference evidence="1 2" key="1">
    <citation type="submission" date="2021-06" db="EMBL/GenBank/DDBJ databases">
        <title>Complete genome of Haloferula helveola possessing various polysaccharide degrading enzymes.</title>
        <authorList>
            <person name="Takami H."/>
            <person name="Huang C."/>
            <person name="Hamasaki K."/>
        </authorList>
    </citation>
    <scope>NUCLEOTIDE SEQUENCE [LARGE SCALE GENOMIC DNA]</scope>
    <source>
        <strain evidence="1 2">CN-1</strain>
    </source>
</reference>
<sequence>MGFVEVLRTALGWLELGLPEEALQELEGLTARDRMRRQALELKLVAQMKAGRWNAGADTGRLLCMREPKEPRFFIHAAYCLHETGDTVAARNWLMTGPSALIEDPLFHYNIACYHAVLGERKQARSHLRRAFSMDASLRRRAREDDDLTVLGDLP</sequence>
<keyword evidence="2" id="KW-1185">Reference proteome</keyword>
<dbReference type="NCBIfam" id="NF047558">
    <property type="entry name" value="TPR_END_plus"/>
    <property type="match status" value="1"/>
</dbReference>